<evidence type="ECO:0008006" key="3">
    <source>
        <dbReference type="Google" id="ProtNLM"/>
    </source>
</evidence>
<accession>A0AAV3PCB8</accession>
<dbReference type="EMBL" id="BAABME010001324">
    <property type="protein sequence ID" value="GAA0148936.1"/>
    <property type="molecule type" value="Genomic_DNA"/>
</dbReference>
<evidence type="ECO:0000313" key="2">
    <source>
        <dbReference type="Proteomes" id="UP001454036"/>
    </source>
</evidence>
<evidence type="ECO:0000313" key="1">
    <source>
        <dbReference type="EMBL" id="GAA0148936.1"/>
    </source>
</evidence>
<name>A0AAV3PCB8_LITER</name>
<gene>
    <name evidence="1" type="ORF">LIER_08242</name>
</gene>
<proteinExistence type="predicted"/>
<dbReference type="AlphaFoldDB" id="A0AAV3PCB8"/>
<comment type="caution">
    <text evidence="1">The sequence shown here is derived from an EMBL/GenBank/DDBJ whole genome shotgun (WGS) entry which is preliminary data.</text>
</comment>
<protein>
    <recommendedName>
        <fullName evidence="3">F-box protein</fullName>
    </recommendedName>
</protein>
<keyword evidence="2" id="KW-1185">Reference proteome</keyword>
<sequence length="174" mass="19484">MSKGRKRAHLLHLGDKLFAIGGKHTSLIEVFEHGVWTPICTENPPDIDPYFQVSATIEDANFILIGSKGSFYLLDVMDAGNETLKSRWNKLLGECPSKLLDGCFKQPGIVTKNHYVLWYDDSDLCIYGLNPFSFKCFRFNLVDDIFGPAVNSSDIRISKLIDLGEGILCFIYAG</sequence>
<organism evidence="1 2">
    <name type="scientific">Lithospermum erythrorhizon</name>
    <name type="common">Purple gromwell</name>
    <name type="synonym">Lithospermum officinale var. erythrorhizon</name>
    <dbReference type="NCBI Taxonomy" id="34254"/>
    <lineage>
        <taxon>Eukaryota</taxon>
        <taxon>Viridiplantae</taxon>
        <taxon>Streptophyta</taxon>
        <taxon>Embryophyta</taxon>
        <taxon>Tracheophyta</taxon>
        <taxon>Spermatophyta</taxon>
        <taxon>Magnoliopsida</taxon>
        <taxon>eudicotyledons</taxon>
        <taxon>Gunneridae</taxon>
        <taxon>Pentapetalae</taxon>
        <taxon>asterids</taxon>
        <taxon>lamiids</taxon>
        <taxon>Boraginales</taxon>
        <taxon>Boraginaceae</taxon>
        <taxon>Boraginoideae</taxon>
        <taxon>Lithospermeae</taxon>
        <taxon>Lithospermum</taxon>
    </lineage>
</organism>
<reference evidence="1 2" key="1">
    <citation type="submission" date="2024-01" db="EMBL/GenBank/DDBJ databases">
        <title>The complete chloroplast genome sequence of Lithospermum erythrorhizon: insights into the phylogenetic relationship among Boraginaceae species and the maternal lineages of purple gromwells.</title>
        <authorList>
            <person name="Okada T."/>
            <person name="Watanabe K."/>
        </authorList>
    </citation>
    <scope>NUCLEOTIDE SEQUENCE [LARGE SCALE GENOMIC DNA]</scope>
</reference>
<dbReference type="Proteomes" id="UP001454036">
    <property type="component" value="Unassembled WGS sequence"/>
</dbReference>